<protein>
    <submittedName>
        <fullName evidence="2">Integrating conjugative element protein (TIGR03765 family)</fullName>
    </submittedName>
</protein>
<dbReference type="Proteomes" id="UP000252884">
    <property type="component" value="Unassembled WGS sequence"/>
</dbReference>
<keyword evidence="3" id="KW-1185">Reference proteome</keyword>
<name>A0A368XEX3_9BURK</name>
<keyword evidence="1" id="KW-0732">Signal</keyword>
<evidence type="ECO:0000313" key="3">
    <source>
        <dbReference type="Proteomes" id="UP000252884"/>
    </source>
</evidence>
<gene>
    <name evidence="2" type="ORF">DES41_111157</name>
</gene>
<comment type="caution">
    <text evidence="2">The sequence shown here is derived from an EMBL/GenBank/DDBJ whole genome shotgun (WGS) entry which is preliminary data.</text>
</comment>
<evidence type="ECO:0000256" key="1">
    <source>
        <dbReference type="SAM" id="SignalP"/>
    </source>
</evidence>
<dbReference type="AlphaFoldDB" id="A0A368XEX3"/>
<accession>A0A368XEX3</accession>
<sequence length="206" mass="21633">MARELDVFDARPSLTIPRLAGCLPVLFAGVAHAAPVEAVFDSGRSIPIQPYLAVPGSVPEASTGWDGGAASDGAKPGAFPVTSSLKRGVLPHEVPVFDRSLLTQALVVTGTDRHSMAWLLLHRARLAAIDAKVVVVQAHAPQYLALARSMLPGLPIVLRNSSWIEDRLRAAGADVYPLLIGTDGVARQILPMDDPGFVPVAAGGQQ</sequence>
<organism evidence="2 3">
    <name type="scientific">Pseudorhodoferax soli</name>
    <dbReference type="NCBI Taxonomy" id="545864"/>
    <lineage>
        <taxon>Bacteria</taxon>
        <taxon>Pseudomonadati</taxon>
        <taxon>Pseudomonadota</taxon>
        <taxon>Betaproteobacteria</taxon>
        <taxon>Burkholderiales</taxon>
        <taxon>Comamonadaceae</taxon>
    </lineage>
</organism>
<dbReference type="RefSeq" id="WP_170168345.1">
    <property type="nucleotide sequence ID" value="NZ_QPJK01000011.1"/>
</dbReference>
<reference evidence="2 3" key="1">
    <citation type="submission" date="2018-07" db="EMBL/GenBank/DDBJ databases">
        <title>Genomic Encyclopedia of Type Strains, Phase IV (KMG-IV): sequencing the most valuable type-strain genomes for metagenomic binning, comparative biology and taxonomic classification.</title>
        <authorList>
            <person name="Goeker M."/>
        </authorList>
    </citation>
    <scope>NUCLEOTIDE SEQUENCE [LARGE SCALE GENOMIC DNA]</scope>
    <source>
        <strain evidence="2 3">DSM 21634</strain>
    </source>
</reference>
<feature type="chain" id="PRO_5016818068" evidence="1">
    <location>
        <begin position="34"/>
        <end position="206"/>
    </location>
</feature>
<proteinExistence type="predicted"/>
<evidence type="ECO:0000313" key="2">
    <source>
        <dbReference type="EMBL" id="RCW66199.1"/>
    </source>
</evidence>
<feature type="signal peptide" evidence="1">
    <location>
        <begin position="1"/>
        <end position="33"/>
    </location>
</feature>
<dbReference type="EMBL" id="QPJK01000011">
    <property type="protein sequence ID" value="RCW66199.1"/>
    <property type="molecule type" value="Genomic_DNA"/>
</dbReference>
<dbReference type="InterPro" id="IPR021300">
    <property type="entry name" value="Integr_conj_element_PFL4695"/>
</dbReference>
<dbReference type="Pfam" id="PF11072">
    <property type="entry name" value="DUF2859"/>
    <property type="match status" value="1"/>
</dbReference>